<dbReference type="InterPro" id="IPR036116">
    <property type="entry name" value="FN3_sf"/>
</dbReference>
<dbReference type="EMBL" id="NEDP02004880">
    <property type="protein sequence ID" value="OWF44148.1"/>
    <property type="molecule type" value="Genomic_DNA"/>
</dbReference>
<evidence type="ECO:0000313" key="3">
    <source>
        <dbReference type="Proteomes" id="UP000242188"/>
    </source>
</evidence>
<organism evidence="2 3">
    <name type="scientific">Mizuhopecten yessoensis</name>
    <name type="common">Japanese scallop</name>
    <name type="synonym">Patinopecten yessoensis</name>
    <dbReference type="NCBI Taxonomy" id="6573"/>
    <lineage>
        <taxon>Eukaryota</taxon>
        <taxon>Metazoa</taxon>
        <taxon>Spiralia</taxon>
        <taxon>Lophotrochozoa</taxon>
        <taxon>Mollusca</taxon>
        <taxon>Bivalvia</taxon>
        <taxon>Autobranchia</taxon>
        <taxon>Pteriomorphia</taxon>
        <taxon>Pectinida</taxon>
        <taxon>Pectinoidea</taxon>
        <taxon>Pectinidae</taxon>
        <taxon>Mizuhopecten</taxon>
    </lineage>
</organism>
<name>A0A210Q5Z9_MIZYE</name>
<reference evidence="2 3" key="1">
    <citation type="journal article" date="2017" name="Nat. Ecol. Evol.">
        <title>Scallop genome provides insights into evolution of bilaterian karyotype and development.</title>
        <authorList>
            <person name="Wang S."/>
            <person name="Zhang J."/>
            <person name="Jiao W."/>
            <person name="Li J."/>
            <person name="Xun X."/>
            <person name="Sun Y."/>
            <person name="Guo X."/>
            <person name="Huan P."/>
            <person name="Dong B."/>
            <person name="Zhang L."/>
            <person name="Hu X."/>
            <person name="Sun X."/>
            <person name="Wang J."/>
            <person name="Zhao C."/>
            <person name="Wang Y."/>
            <person name="Wang D."/>
            <person name="Huang X."/>
            <person name="Wang R."/>
            <person name="Lv J."/>
            <person name="Li Y."/>
            <person name="Zhang Z."/>
            <person name="Liu B."/>
            <person name="Lu W."/>
            <person name="Hui Y."/>
            <person name="Liang J."/>
            <person name="Zhou Z."/>
            <person name="Hou R."/>
            <person name="Li X."/>
            <person name="Liu Y."/>
            <person name="Li H."/>
            <person name="Ning X."/>
            <person name="Lin Y."/>
            <person name="Zhao L."/>
            <person name="Xing Q."/>
            <person name="Dou J."/>
            <person name="Li Y."/>
            <person name="Mao J."/>
            <person name="Guo H."/>
            <person name="Dou H."/>
            <person name="Li T."/>
            <person name="Mu C."/>
            <person name="Jiang W."/>
            <person name="Fu Q."/>
            <person name="Fu X."/>
            <person name="Miao Y."/>
            <person name="Liu J."/>
            <person name="Yu Q."/>
            <person name="Li R."/>
            <person name="Liao H."/>
            <person name="Li X."/>
            <person name="Kong Y."/>
            <person name="Jiang Z."/>
            <person name="Chourrout D."/>
            <person name="Li R."/>
            <person name="Bao Z."/>
        </authorList>
    </citation>
    <scope>NUCLEOTIDE SEQUENCE [LARGE SCALE GENOMIC DNA]</scope>
    <source>
        <strain evidence="2 3">PY_sf001</strain>
    </source>
</reference>
<proteinExistence type="predicted"/>
<dbReference type="InterPro" id="IPR036179">
    <property type="entry name" value="Ig-like_dom_sf"/>
</dbReference>
<dbReference type="AlphaFoldDB" id="A0A210Q5Z9"/>
<dbReference type="SUPFAM" id="SSF48726">
    <property type="entry name" value="Immunoglobulin"/>
    <property type="match status" value="1"/>
</dbReference>
<feature type="region of interest" description="Disordered" evidence="1">
    <location>
        <begin position="244"/>
        <end position="315"/>
    </location>
</feature>
<dbReference type="SUPFAM" id="SSF49265">
    <property type="entry name" value="Fibronectin type III"/>
    <property type="match status" value="1"/>
</dbReference>
<evidence type="ECO:0000313" key="2">
    <source>
        <dbReference type="EMBL" id="OWF44148.1"/>
    </source>
</evidence>
<dbReference type="Gene3D" id="2.60.40.10">
    <property type="entry name" value="Immunoglobulins"/>
    <property type="match status" value="2"/>
</dbReference>
<evidence type="ECO:0000256" key="1">
    <source>
        <dbReference type="SAM" id="MobiDB-lite"/>
    </source>
</evidence>
<comment type="caution">
    <text evidence="2">The sequence shown here is derived from an EMBL/GenBank/DDBJ whole genome shotgun (WGS) entry which is preliminary data.</text>
</comment>
<gene>
    <name evidence="2" type="ORF">KP79_PYT01751</name>
</gene>
<protein>
    <submittedName>
        <fullName evidence="2">Titin</fullName>
    </submittedName>
</protein>
<dbReference type="InterPro" id="IPR013783">
    <property type="entry name" value="Ig-like_fold"/>
</dbReference>
<feature type="compositionally biased region" description="Basic and acidic residues" evidence="1">
    <location>
        <begin position="278"/>
        <end position="299"/>
    </location>
</feature>
<dbReference type="InterPro" id="IPR003961">
    <property type="entry name" value="FN3_dom"/>
</dbReference>
<dbReference type="OrthoDB" id="6272054at2759"/>
<accession>A0A210Q5Z9</accession>
<sequence length="335" mass="37304">MQNNFDVSLICILGKPRPYLVPDDHHTVDIPLSKTLTIPAVFISNPEPLFTWTFQLNQLTAAKELVNGTDNFAIQNNFEKANVSALSVGIRTNIQEEWFGLYHVTATNSQGSAIVSFTVRAQRNPSPTKMLSVDCGKQISAKVSWKDGGNSQFYRVLFSMDAFEHSEEVYPLTIAFEEGRNIYNLNVDNLVGGRLYTFKIAAYNTYGNTTSLDTVGCTVQEGNGRLPFIKGQHLKQSEFQNVQLSERAVTPNEEEDERSPYEQLDTNEIAKASVYSEIESHLPGRRRDPVNDKEYESLEGRSNPNVYEDLHGTTSGEKEIYINTAIADGGSGSGN</sequence>
<dbReference type="CDD" id="cd00063">
    <property type="entry name" value="FN3"/>
    <property type="match status" value="1"/>
</dbReference>
<keyword evidence="3" id="KW-1185">Reference proteome</keyword>
<dbReference type="Proteomes" id="UP000242188">
    <property type="component" value="Unassembled WGS sequence"/>
</dbReference>